<evidence type="ECO:0000313" key="1">
    <source>
        <dbReference type="EMBL" id="KAF2609448.1"/>
    </source>
</evidence>
<gene>
    <name evidence="1" type="ORF">F2Q68_00043227</name>
</gene>
<protein>
    <submittedName>
        <fullName evidence="1">Uncharacterized protein</fullName>
    </submittedName>
</protein>
<dbReference type="EMBL" id="QGKW02000276">
    <property type="protein sequence ID" value="KAF2609448.1"/>
    <property type="molecule type" value="Genomic_DNA"/>
</dbReference>
<evidence type="ECO:0000313" key="2">
    <source>
        <dbReference type="Proteomes" id="UP000712281"/>
    </source>
</evidence>
<proteinExistence type="predicted"/>
<comment type="caution">
    <text evidence="1">The sequence shown here is derived from an EMBL/GenBank/DDBJ whole genome shotgun (WGS) entry which is preliminary data.</text>
</comment>
<dbReference type="Proteomes" id="UP000712281">
    <property type="component" value="Unassembled WGS sequence"/>
</dbReference>
<sequence>MALENFGPHLKTILEAKHIEAINELWGVDYTVEIELPKDGETPETVRPGYCGAYMSHFEDGTLSFPLPRFLLEALAELKMAFTQMAPNFFCYSLASWVQAQEEGGIGDSASEIAQRNKLFTGSCIIFNLLLNPSASFAHIYGQRCSWTTSCEASDSCIFSSIGSISTMQPRDSSNNGHQSVLGGWCRSVTSWRCRSMSGGQCRLMLAIGEIFRSFPEVSLSSSGFFSEF</sequence>
<name>A0A8S9LV72_BRACR</name>
<accession>A0A8S9LV72</accession>
<reference evidence="1" key="1">
    <citation type="submission" date="2019-12" db="EMBL/GenBank/DDBJ databases">
        <title>Genome sequencing and annotation of Brassica cretica.</title>
        <authorList>
            <person name="Studholme D.J."/>
            <person name="Sarris P.F."/>
        </authorList>
    </citation>
    <scope>NUCLEOTIDE SEQUENCE</scope>
    <source>
        <strain evidence="1">PFS-001/15</strain>
        <tissue evidence="1">Leaf</tissue>
    </source>
</reference>
<dbReference type="AlphaFoldDB" id="A0A8S9LV72"/>
<organism evidence="1 2">
    <name type="scientific">Brassica cretica</name>
    <name type="common">Mustard</name>
    <dbReference type="NCBI Taxonomy" id="69181"/>
    <lineage>
        <taxon>Eukaryota</taxon>
        <taxon>Viridiplantae</taxon>
        <taxon>Streptophyta</taxon>
        <taxon>Embryophyta</taxon>
        <taxon>Tracheophyta</taxon>
        <taxon>Spermatophyta</taxon>
        <taxon>Magnoliopsida</taxon>
        <taxon>eudicotyledons</taxon>
        <taxon>Gunneridae</taxon>
        <taxon>Pentapetalae</taxon>
        <taxon>rosids</taxon>
        <taxon>malvids</taxon>
        <taxon>Brassicales</taxon>
        <taxon>Brassicaceae</taxon>
        <taxon>Brassiceae</taxon>
        <taxon>Brassica</taxon>
    </lineage>
</organism>